<dbReference type="EMBL" id="JALJYF010000002">
    <property type="protein sequence ID" value="MCP1727591.1"/>
    <property type="molecule type" value="Genomic_DNA"/>
</dbReference>
<dbReference type="InterPro" id="IPR050300">
    <property type="entry name" value="GDXG_lipolytic_enzyme"/>
</dbReference>
<evidence type="ECO:0000256" key="2">
    <source>
        <dbReference type="ARBA" id="ARBA00022801"/>
    </source>
</evidence>
<dbReference type="EC" id="3.1.1.-" evidence="4"/>
<dbReference type="Gene3D" id="3.40.50.1820">
    <property type="entry name" value="alpha/beta hydrolase"/>
    <property type="match status" value="1"/>
</dbReference>
<dbReference type="Proteomes" id="UP001523550">
    <property type="component" value="Unassembled WGS sequence"/>
</dbReference>
<comment type="caution">
    <text evidence="4">The sequence shown here is derived from an EMBL/GenBank/DDBJ whole genome shotgun (WGS) entry which is preliminary data.</text>
</comment>
<sequence>MIDKNHQKKPATDGLDAEIREFMDIMIKDAAGHPPLDELPLPEARNLAEKLRTPWRKGGPEMTRALDCHAPTRHGPIRLRVHYPHEVSNAPALVYLHGGGWTLFSLETHDRLMREYAHRTGITVIGVDYSLSPESKYPTALHQICDVLAWLPDQANSLGIDIRKLAIGGDSAGANLALSSCLMLRDNPKGPLIRGMVLNYGAFDYEISRQAEQAYGQQNHMLGADEMRQYWRNYIRDINDLKDPLVCPLHADLHDLPPAFLVIPECDVLTEQNLRMAERLRAAGVDAIDRVYPGTTHSFLEAISIAPVSDRALYDTANWLKQALKQDMA</sequence>
<proteinExistence type="inferred from homology"/>
<dbReference type="PANTHER" id="PTHR48081">
    <property type="entry name" value="AB HYDROLASE SUPERFAMILY PROTEIN C4A8.06C"/>
    <property type="match status" value="1"/>
</dbReference>
<dbReference type="RefSeq" id="WP_253448025.1">
    <property type="nucleotide sequence ID" value="NZ_JALJYF010000002.1"/>
</dbReference>
<dbReference type="PANTHER" id="PTHR48081:SF8">
    <property type="entry name" value="ALPHA_BETA HYDROLASE FOLD-3 DOMAIN-CONTAINING PROTEIN-RELATED"/>
    <property type="match status" value="1"/>
</dbReference>
<gene>
    <name evidence="4" type="ORF">J2T60_001591</name>
</gene>
<dbReference type="GO" id="GO:0016787">
    <property type="term" value="F:hydrolase activity"/>
    <property type="evidence" value="ECO:0007669"/>
    <property type="project" value="UniProtKB-KW"/>
</dbReference>
<name>A0ABT1G8N4_9GAMM</name>
<dbReference type="InterPro" id="IPR002168">
    <property type="entry name" value="Lipase_GDXG_HIS_AS"/>
</dbReference>
<reference evidence="4 5" key="1">
    <citation type="submission" date="2022-03" db="EMBL/GenBank/DDBJ databases">
        <title>Genomic Encyclopedia of Type Strains, Phase III (KMG-III): the genomes of soil and plant-associated and newly described type strains.</title>
        <authorList>
            <person name="Whitman W."/>
        </authorList>
    </citation>
    <scope>NUCLEOTIDE SEQUENCE [LARGE SCALE GENOMIC DNA]</scope>
    <source>
        <strain evidence="4 5">BSker1</strain>
    </source>
</reference>
<comment type="similarity">
    <text evidence="1">Belongs to the 'GDXG' lipolytic enzyme family.</text>
</comment>
<feature type="domain" description="Alpha/beta hydrolase fold-3" evidence="3">
    <location>
        <begin position="93"/>
        <end position="300"/>
    </location>
</feature>
<evidence type="ECO:0000259" key="3">
    <source>
        <dbReference type="Pfam" id="PF07859"/>
    </source>
</evidence>
<keyword evidence="2 4" id="KW-0378">Hydrolase</keyword>
<accession>A0ABT1G8N4</accession>
<dbReference type="InterPro" id="IPR013094">
    <property type="entry name" value="AB_hydrolase_3"/>
</dbReference>
<evidence type="ECO:0000313" key="5">
    <source>
        <dbReference type="Proteomes" id="UP001523550"/>
    </source>
</evidence>
<protein>
    <submittedName>
        <fullName evidence="4">Acetyl esterase</fullName>
        <ecNumber evidence="4">3.1.1.-</ecNumber>
    </submittedName>
</protein>
<evidence type="ECO:0000313" key="4">
    <source>
        <dbReference type="EMBL" id="MCP1727591.1"/>
    </source>
</evidence>
<dbReference type="Pfam" id="PF07859">
    <property type="entry name" value="Abhydrolase_3"/>
    <property type="match status" value="1"/>
</dbReference>
<dbReference type="InterPro" id="IPR029058">
    <property type="entry name" value="AB_hydrolase_fold"/>
</dbReference>
<evidence type="ECO:0000256" key="1">
    <source>
        <dbReference type="ARBA" id="ARBA00010515"/>
    </source>
</evidence>
<keyword evidence="5" id="KW-1185">Reference proteome</keyword>
<organism evidence="4 5">
    <name type="scientific">Natronospira proteinivora</name>
    <dbReference type="NCBI Taxonomy" id="1807133"/>
    <lineage>
        <taxon>Bacteria</taxon>
        <taxon>Pseudomonadati</taxon>
        <taxon>Pseudomonadota</taxon>
        <taxon>Gammaproteobacteria</taxon>
        <taxon>Natronospirales</taxon>
        <taxon>Natronospiraceae</taxon>
        <taxon>Natronospira</taxon>
    </lineage>
</organism>
<dbReference type="PROSITE" id="PS01173">
    <property type="entry name" value="LIPASE_GDXG_HIS"/>
    <property type="match status" value="1"/>
</dbReference>
<dbReference type="SUPFAM" id="SSF53474">
    <property type="entry name" value="alpha/beta-Hydrolases"/>
    <property type="match status" value="1"/>
</dbReference>